<protein>
    <recommendedName>
        <fullName evidence="14">Transcriptional regulator ATRX</fullName>
    </recommendedName>
</protein>
<dbReference type="InterPro" id="IPR044574">
    <property type="entry name" value="ARIP4-like"/>
</dbReference>
<gene>
    <name evidence="12" type="ORF">ODALV1_LOCUS8860</name>
</gene>
<evidence type="ECO:0000256" key="7">
    <source>
        <dbReference type="ARBA" id="ARBA00023125"/>
    </source>
</evidence>
<dbReference type="CDD" id="cd18793">
    <property type="entry name" value="SF2_C_SNF"/>
    <property type="match status" value="1"/>
</dbReference>
<proteinExistence type="inferred from homology"/>
<feature type="compositionally biased region" description="Basic and acidic residues" evidence="9">
    <location>
        <begin position="279"/>
        <end position="293"/>
    </location>
</feature>
<feature type="compositionally biased region" description="Acidic residues" evidence="9">
    <location>
        <begin position="897"/>
        <end position="908"/>
    </location>
</feature>
<dbReference type="PANTHER" id="PTHR45797:SF3">
    <property type="entry name" value="TRANSCRIPTIONAL REGULATOR ATRX HOMOLOG"/>
    <property type="match status" value="1"/>
</dbReference>
<feature type="domain" description="Helicase ATP-binding" evidence="10">
    <location>
        <begin position="1012"/>
        <end position="1200"/>
    </location>
</feature>
<accession>A0ABP1QAT6</accession>
<dbReference type="SUPFAM" id="SSF52540">
    <property type="entry name" value="P-loop containing nucleoside triphosphate hydrolases"/>
    <property type="match status" value="2"/>
</dbReference>
<feature type="region of interest" description="Disordered" evidence="9">
    <location>
        <begin position="1852"/>
        <end position="1872"/>
    </location>
</feature>
<feature type="compositionally biased region" description="Polar residues" evidence="9">
    <location>
        <begin position="193"/>
        <end position="224"/>
    </location>
</feature>
<dbReference type="PANTHER" id="PTHR45797">
    <property type="entry name" value="RAD54-LIKE"/>
    <property type="match status" value="1"/>
</dbReference>
<feature type="compositionally biased region" description="Basic residues" evidence="9">
    <location>
        <begin position="794"/>
        <end position="804"/>
    </location>
</feature>
<feature type="region of interest" description="Disordered" evidence="9">
    <location>
        <begin position="660"/>
        <end position="945"/>
    </location>
</feature>
<feature type="compositionally biased region" description="Low complexity" evidence="9">
    <location>
        <begin position="540"/>
        <end position="550"/>
    </location>
</feature>
<keyword evidence="8" id="KW-0539">Nucleus</keyword>
<feature type="region of interest" description="Disordered" evidence="9">
    <location>
        <begin position="1"/>
        <end position="40"/>
    </location>
</feature>
<feature type="compositionally biased region" description="Polar residues" evidence="9">
    <location>
        <begin position="333"/>
        <end position="345"/>
    </location>
</feature>
<dbReference type="SMART" id="SM00487">
    <property type="entry name" value="DEXDc"/>
    <property type="match status" value="1"/>
</dbReference>
<feature type="compositionally biased region" description="Basic residues" evidence="9">
    <location>
        <begin position="913"/>
        <end position="929"/>
    </location>
</feature>
<dbReference type="Pfam" id="PF00271">
    <property type="entry name" value="Helicase_C"/>
    <property type="match status" value="1"/>
</dbReference>
<dbReference type="InterPro" id="IPR038718">
    <property type="entry name" value="SNF2-like_sf"/>
</dbReference>
<feature type="compositionally biased region" description="Basic and acidic residues" evidence="9">
    <location>
        <begin position="385"/>
        <end position="394"/>
    </location>
</feature>
<dbReference type="InterPro" id="IPR014001">
    <property type="entry name" value="Helicase_ATP-bd"/>
</dbReference>
<evidence type="ECO:0000313" key="12">
    <source>
        <dbReference type="EMBL" id="CAL8094695.1"/>
    </source>
</evidence>
<dbReference type="InterPro" id="IPR001650">
    <property type="entry name" value="Helicase_C-like"/>
</dbReference>
<evidence type="ECO:0000256" key="3">
    <source>
        <dbReference type="ARBA" id="ARBA00022741"/>
    </source>
</evidence>
<feature type="region of interest" description="Disordered" evidence="9">
    <location>
        <begin position="500"/>
        <end position="582"/>
    </location>
</feature>
<evidence type="ECO:0000256" key="5">
    <source>
        <dbReference type="ARBA" id="ARBA00022806"/>
    </source>
</evidence>
<feature type="compositionally biased region" description="Acidic residues" evidence="9">
    <location>
        <begin position="690"/>
        <end position="704"/>
    </location>
</feature>
<comment type="subcellular location">
    <subcellularLocation>
        <location evidence="1">Nucleus</location>
    </subcellularLocation>
</comment>
<dbReference type="SMART" id="SM00490">
    <property type="entry name" value="HELICc"/>
    <property type="match status" value="1"/>
</dbReference>
<keyword evidence="6" id="KW-0067">ATP-binding</keyword>
<feature type="compositionally biased region" description="Basic and acidic residues" evidence="9">
    <location>
        <begin position="526"/>
        <end position="535"/>
    </location>
</feature>
<keyword evidence="13" id="KW-1185">Reference proteome</keyword>
<evidence type="ECO:0000256" key="2">
    <source>
        <dbReference type="ARBA" id="ARBA00007025"/>
    </source>
</evidence>
<evidence type="ECO:0000259" key="11">
    <source>
        <dbReference type="PROSITE" id="PS51194"/>
    </source>
</evidence>
<dbReference type="InterPro" id="IPR049730">
    <property type="entry name" value="SNF2/RAD54-like_C"/>
</dbReference>
<evidence type="ECO:0000256" key="4">
    <source>
        <dbReference type="ARBA" id="ARBA00022801"/>
    </source>
</evidence>
<comment type="similarity">
    <text evidence="2">Belongs to the SNF2/RAD54 helicase family.</text>
</comment>
<comment type="caution">
    <text evidence="12">The sequence shown here is derived from an EMBL/GenBank/DDBJ whole genome shotgun (WGS) entry which is preliminary data.</text>
</comment>
<feature type="compositionally biased region" description="Basic and acidic residues" evidence="9">
    <location>
        <begin position="350"/>
        <end position="370"/>
    </location>
</feature>
<name>A0ABP1QAT6_9HEXA</name>
<organism evidence="12 13">
    <name type="scientific">Orchesella dallaii</name>
    <dbReference type="NCBI Taxonomy" id="48710"/>
    <lineage>
        <taxon>Eukaryota</taxon>
        <taxon>Metazoa</taxon>
        <taxon>Ecdysozoa</taxon>
        <taxon>Arthropoda</taxon>
        <taxon>Hexapoda</taxon>
        <taxon>Collembola</taxon>
        <taxon>Entomobryomorpha</taxon>
        <taxon>Entomobryoidea</taxon>
        <taxon>Orchesellidae</taxon>
        <taxon>Orchesellinae</taxon>
        <taxon>Orchesella</taxon>
    </lineage>
</organism>
<dbReference type="Pfam" id="PF00176">
    <property type="entry name" value="SNF2-rel_dom"/>
    <property type="match status" value="1"/>
</dbReference>
<dbReference type="Proteomes" id="UP001642540">
    <property type="component" value="Unassembled WGS sequence"/>
</dbReference>
<evidence type="ECO:0000313" key="13">
    <source>
        <dbReference type="Proteomes" id="UP001642540"/>
    </source>
</evidence>
<keyword evidence="5" id="KW-0347">Helicase</keyword>
<keyword evidence="7" id="KW-0238">DNA-binding</keyword>
<dbReference type="InterPro" id="IPR027417">
    <property type="entry name" value="P-loop_NTPase"/>
</dbReference>
<keyword evidence="3" id="KW-0547">Nucleotide-binding</keyword>
<feature type="compositionally biased region" description="Basic residues" evidence="9">
    <location>
        <begin position="675"/>
        <end position="684"/>
    </location>
</feature>
<feature type="region of interest" description="Disordered" evidence="9">
    <location>
        <begin position="279"/>
        <end position="403"/>
    </location>
</feature>
<evidence type="ECO:0000256" key="8">
    <source>
        <dbReference type="ARBA" id="ARBA00023242"/>
    </source>
</evidence>
<evidence type="ECO:0000256" key="9">
    <source>
        <dbReference type="SAM" id="MobiDB-lite"/>
    </source>
</evidence>
<keyword evidence="4" id="KW-0378">Hydrolase</keyword>
<dbReference type="Gene3D" id="3.40.50.10810">
    <property type="entry name" value="Tandem AAA-ATPase domain"/>
    <property type="match status" value="1"/>
</dbReference>
<feature type="compositionally biased region" description="Acidic residues" evidence="9">
    <location>
        <begin position="234"/>
        <end position="243"/>
    </location>
</feature>
<evidence type="ECO:0000256" key="6">
    <source>
        <dbReference type="ARBA" id="ARBA00022840"/>
    </source>
</evidence>
<dbReference type="EMBL" id="CAXLJM020000027">
    <property type="protein sequence ID" value="CAL8094695.1"/>
    <property type="molecule type" value="Genomic_DNA"/>
</dbReference>
<evidence type="ECO:0008006" key="14">
    <source>
        <dbReference type="Google" id="ProtNLM"/>
    </source>
</evidence>
<feature type="region of interest" description="Disordered" evidence="9">
    <location>
        <begin position="183"/>
        <end position="243"/>
    </location>
</feature>
<reference evidence="12 13" key="1">
    <citation type="submission" date="2024-08" db="EMBL/GenBank/DDBJ databases">
        <authorList>
            <person name="Cucini C."/>
            <person name="Frati F."/>
        </authorList>
    </citation>
    <scope>NUCLEOTIDE SEQUENCE [LARGE SCALE GENOMIC DNA]</scope>
</reference>
<feature type="domain" description="Helicase C-terminal" evidence="11">
    <location>
        <begin position="1415"/>
        <end position="1604"/>
    </location>
</feature>
<feature type="region of interest" description="Disordered" evidence="9">
    <location>
        <begin position="1321"/>
        <end position="1374"/>
    </location>
</feature>
<feature type="compositionally biased region" description="Basic and acidic residues" evidence="9">
    <location>
        <begin position="862"/>
        <end position="871"/>
    </location>
</feature>
<feature type="compositionally biased region" description="Basic and acidic residues" evidence="9">
    <location>
        <begin position="930"/>
        <end position="942"/>
    </location>
</feature>
<dbReference type="InterPro" id="IPR000330">
    <property type="entry name" value="SNF2_N"/>
</dbReference>
<evidence type="ECO:0000259" key="10">
    <source>
        <dbReference type="PROSITE" id="PS51192"/>
    </source>
</evidence>
<dbReference type="Gene3D" id="3.40.50.300">
    <property type="entry name" value="P-loop containing nucleotide triphosphate hydrolases"/>
    <property type="match status" value="1"/>
</dbReference>
<dbReference type="PROSITE" id="PS51194">
    <property type="entry name" value="HELICASE_CTER"/>
    <property type="match status" value="1"/>
</dbReference>
<sequence>MPLLRNRKKGAAEAETTDAPVNTMAKASSSVSEESAEHTRDEDLSLLSWLEFHQREAESSAEILKDELNTIKKRKIMSNIKVLENERGPEAIRLSKSIVTGFIDAISKAVKNFQTLNQTMVDELQQRYNLPDKWLDTASVLPSVAGSEIIGPTFSRNYLQHKFMSSLDDGSKSNDAFDAKDIATSNDSDEQVETTQQNVPNSKASGSGNDGCTSENDVASTSKQADAEIGPRTDEEDVDMIPASDDEEQLRLKNHEENDLEKVSPNDEVILKTNIKKEKIEEHNRKVQEDQRKTNFSNSKNAILKVAKKEAMENSSSGSDTDVSDKTCVVPSRNLSQSDKTSPAPGTSRVKKEPSEKTPEKKKVEGLEKKKTTKNSPKNIRTPTRNKEPTIEHDNSDDDLDSEVPLVTTHDETTPVNVPDNLSAINGIDELLQVQNDDLMDFISTAVDMDDTMTVMLSRSSDKINVDMEETISISEPTEDVQKTDEGAVRKKELEKADGRKFCNGEDSVIAAKDGEEKSKKRQERRNREELRAMREVLGSSDSDSDSQSTSKRKREAPKKKEKDIEVTAGTRQGSKLASWKDDPKLKQMKAVVELEKLDPSVEKTLNEHKFVCLKSYQKMKKTNLETLEKHDSFSDDDSVASDDSLVKLTKALKSLTRNSLIRTKQYKQKESIKKKVKKSKHKSSHENESDNESLLDDDEDDDCNDVKFKPTNTSFKRCEDDLNSCSESEDLSPGSDMEKEKGARKSQRSTRSSAADSSKKKYAKATIDSSSNSEGEDKKLVLGSDSESDSIKKKSAKRDKKKAQSSDSDSDFTVVKKKGTKGAIKKESDSDASHISLSDGSDDDSDFKDPAPKRFRSSSKRNRDSSSEGGKKKKRRRKRIVENNSEDDSDKKQSDDSDIQEVSDDEQGSSQKGRKNIRKIMSNKKLAKTTKEAEKEEEERRKRLSEKQALFNGIHKAPESDKLERLVLDVDPETKEAIIEVDPTIVRHLKPHQAEGIKFMYNACFESVEMIKQNKVPGGCILAHCMGLGKTLQSVAFIHTLLTNKLTGIKTALIICPLSTVNNWFNEFKSWTEEADDVRLHKLYEAKNSVGSRIDYLKTWQRRGGVGILHYDMFRMLADPKGKKKMKESFRKLIKETLLNEPGPDIVICDEGHLLKNCKSMLSLAVNSIGTHRRVVLTGTPLQNNLVEYHTMMSFVKPNLLGTLNEFTNRFVNPIKNGQHADSTESDVKTMKRRAHVLHGKLEGCVQRRDYLILAPYLPPKYEYIINIKLSDKQELLYKHYLENVVDSDLTARRRNLLKYYAELVKIWSHPIALTMSRAKTEDSEDSDEAGSLKDFVVDTDEEESKSSDSGAVSGDEQMPSSKRKTRAQAAVDPDPPLIADVSEVERLADKWWNVIFKSKNEMTDIDISGKLVVLQQILKTCESIGDKVLVFSQYLSSLDIIEEFLDDWDKQAVLEAKDRELTFPLSEENLRWRRNIEYFRIDGQTKVSDRHRDCEKFNRKSGQMTKAKLFLISTRAGGLGINLYGANRVVIFDASWNPSQDMQSIFRVYRFGQDKPCYIYRMIARGTMEEKILRRQITKLSLSSRVVDEHQIERHFKFDDVNEMYRYDEEDESARQTLAVPKDRILADLLISHEEWIRSYEEFDSLLENKPDEGLTNEEKAIAWEEYRRESDRRQHSSSGPENAETFLKVRYRLLEKFPTATDQQLREAADMGLVVIEKIRTLMMHVNKIETGVAPGDVGYINSAYLEPLKNWLSNLLTPPPAGTPLPQIDETTPLAPPLPVDIRFTQFIAPQNRQFQQFPPQVNNRPSILQHNRARPMMYPRPTLPSMNVMQNNFRNIAHSTVNGPVNRPFNMIRPPNVPRTLPRDPLL</sequence>
<evidence type="ECO:0000256" key="1">
    <source>
        <dbReference type="ARBA" id="ARBA00004123"/>
    </source>
</evidence>
<dbReference type="PROSITE" id="PS51192">
    <property type="entry name" value="HELICASE_ATP_BIND_1"/>
    <property type="match status" value="1"/>
</dbReference>